<dbReference type="Proteomes" id="UP000887013">
    <property type="component" value="Unassembled WGS sequence"/>
</dbReference>
<evidence type="ECO:0000313" key="2">
    <source>
        <dbReference type="EMBL" id="GFS60279.1"/>
    </source>
</evidence>
<evidence type="ECO:0000313" key="5">
    <source>
        <dbReference type="Proteomes" id="UP000887013"/>
    </source>
</evidence>
<dbReference type="Pfam" id="PF00078">
    <property type="entry name" value="RVT_1"/>
    <property type="match status" value="1"/>
</dbReference>
<gene>
    <name evidence="3" type="primary">PO21_47</name>
    <name evidence="4" type="ORF">NPIL_115881</name>
    <name evidence="2" type="ORF">NPIL_16731</name>
    <name evidence="3" type="ORF">NPIL_695961</name>
</gene>
<sequence length="290" mass="32835">MNSSSPTWVCKTCQFSAISQIALYLHQGAHKKEDLEIDSIKFKSFPTPKERKVRRKKKMLPILQGSPSALLARRPSACSSSSYFSRYSRTCYFSKIWDDCQKHSIPNFGSPPDLPPNIENFITDMVKESLHSAENTAPGPDGIAYKHWREVDPSGVILCKIFILCLHLRQIPDTWKTSLTILIQKKGPTKDLANWWPISLSNTIYKLFTKCLTRKLSDWCSSNNCLSPNQKGFIPFDGVLEHNFIIAQHLESATRRKKDSLSYWLDISNAFGSIHHNILLAALSAIGAYS</sequence>
<dbReference type="EMBL" id="BMAW01047355">
    <property type="protein sequence ID" value="GFS60279.1"/>
    <property type="molecule type" value="Genomic_DNA"/>
</dbReference>
<evidence type="ECO:0000313" key="3">
    <source>
        <dbReference type="EMBL" id="GFT73530.1"/>
    </source>
</evidence>
<keyword evidence="5" id="KW-1185">Reference proteome</keyword>
<dbReference type="InterPro" id="IPR000477">
    <property type="entry name" value="RT_dom"/>
</dbReference>
<comment type="caution">
    <text evidence="3">The sequence shown here is derived from an EMBL/GenBank/DDBJ whole genome shotgun (WGS) entry which is preliminary data.</text>
</comment>
<dbReference type="EMBL" id="BMAW01117115">
    <property type="protein sequence ID" value="GFT73530.1"/>
    <property type="molecule type" value="Genomic_DNA"/>
</dbReference>
<name>A0A8X6TZ89_NEPPI</name>
<accession>A0A8X6TZ89</accession>
<dbReference type="OrthoDB" id="6435358at2759"/>
<feature type="domain" description="Reverse transcriptase" evidence="1">
    <location>
        <begin position="183"/>
        <end position="287"/>
    </location>
</feature>
<dbReference type="EMBL" id="BMAW01119428">
    <property type="protein sequence ID" value="GFT84585.1"/>
    <property type="molecule type" value="Genomic_DNA"/>
</dbReference>
<organism evidence="3 5">
    <name type="scientific">Nephila pilipes</name>
    <name type="common">Giant wood spider</name>
    <name type="synonym">Nephila maculata</name>
    <dbReference type="NCBI Taxonomy" id="299642"/>
    <lineage>
        <taxon>Eukaryota</taxon>
        <taxon>Metazoa</taxon>
        <taxon>Ecdysozoa</taxon>
        <taxon>Arthropoda</taxon>
        <taxon>Chelicerata</taxon>
        <taxon>Arachnida</taxon>
        <taxon>Araneae</taxon>
        <taxon>Araneomorphae</taxon>
        <taxon>Entelegynae</taxon>
        <taxon>Araneoidea</taxon>
        <taxon>Nephilidae</taxon>
        <taxon>Nephila</taxon>
    </lineage>
</organism>
<protein>
    <submittedName>
        <fullName evidence="3">Retrovirus-related Pol polyprotein from type-1 retrotransposable element R2</fullName>
    </submittedName>
</protein>
<evidence type="ECO:0000259" key="1">
    <source>
        <dbReference type="Pfam" id="PF00078"/>
    </source>
</evidence>
<dbReference type="AlphaFoldDB" id="A0A8X6TZ89"/>
<reference evidence="3" key="1">
    <citation type="submission" date="2020-08" db="EMBL/GenBank/DDBJ databases">
        <title>Multicomponent nature underlies the extraordinary mechanical properties of spider dragline silk.</title>
        <authorList>
            <person name="Kono N."/>
            <person name="Nakamura H."/>
            <person name="Mori M."/>
            <person name="Yoshida Y."/>
            <person name="Ohtoshi R."/>
            <person name="Malay A.D."/>
            <person name="Moran D.A.P."/>
            <person name="Tomita M."/>
            <person name="Numata K."/>
            <person name="Arakawa K."/>
        </authorList>
    </citation>
    <scope>NUCLEOTIDE SEQUENCE</scope>
</reference>
<proteinExistence type="predicted"/>
<evidence type="ECO:0000313" key="4">
    <source>
        <dbReference type="EMBL" id="GFT84585.1"/>
    </source>
</evidence>
<dbReference type="PANTHER" id="PTHR19446">
    <property type="entry name" value="REVERSE TRANSCRIPTASES"/>
    <property type="match status" value="1"/>
</dbReference>